<dbReference type="PANTHER" id="PTHR43806:SF11">
    <property type="entry name" value="CEREVISIN-RELATED"/>
    <property type="match status" value="1"/>
</dbReference>
<evidence type="ECO:0000256" key="3">
    <source>
        <dbReference type="ARBA" id="ARBA00022801"/>
    </source>
</evidence>
<gene>
    <name evidence="7" type="ORF">CWE06_10055</name>
</gene>
<dbReference type="GO" id="GO:0004252">
    <property type="term" value="F:serine-type endopeptidase activity"/>
    <property type="evidence" value="ECO:0007669"/>
    <property type="project" value="InterPro"/>
</dbReference>
<dbReference type="InterPro" id="IPR036852">
    <property type="entry name" value="Peptidase_S8/S53_dom_sf"/>
</dbReference>
<dbReference type="CDD" id="cd04847">
    <property type="entry name" value="Peptidases_S8_Subtilisin_like_2"/>
    <property type="match status" value="1"/>
</dbReference>
<dbReference type="InterPro" id="IPR050131">
    <property type="entry name" value="Peptidase_S8_subtilisin-like"/>
</dbReference>
<dbReference type="RefSeq" id="WP_126793699.1">
    <property type="nucleotide sequence ID" value="NZ_PIPI01000007.1"/>
</dbReference>
<dbReference type="GO" id="GO:0006508">
    <property type="term" value="P:proteolysis"/>
    <property type="evidence" value="ECO:0007669"/>
    <property type="project" value="UniProtKB-KW"/>
</dbReference>
<evidence type="ECO:0000256" key="5">
    <source>
        <dbReference type="SAM" id="MobiDB-lite"/>
    </source>
</evidence>
<evidence type="ECO:0000259" key="6">
    <source>
        <dbReference type="Pfam" id="PF00082"/>
    </source>
</evidence>
<keyword evidence="8" id="KW-1185">Reference proteome</keyword>
<dbReference type="Pfam" id="PF00082">
    <property type="entry name" value="Peptidase_S8"/>
    <property type="match status" value="1"/>
</dbReference>
<evidence type="ECO:0000313" key="8">
    <source>
        <dbReference type="Proteomes" id="UP000288212"/>
    </source>
</evidence>
<dbReference type="Gene3D" id="3.40.50.200">
    <property type="entry name" value="Peptidase S8/S53 domain"/>
    <property type="match status" value="1"/>
</dbReference>
<comment type="similarity">
    <text evidence="1">Belongs to the peptidase S8 family.</text>
</comment>
<keyword evidence="2" id="KW-0645">Protease</keyword>
<evidence type="ECO:0000256" key="2">
    <source>
        <dbReference type="ARBA" id="ARBA00022670"/>
    </source>
</evidence>
<name>A0A432VRJ2_9GAMM</name>
<evidence type="ECO:0000256" key="1">
    <source>
        <dbReference type="ARBA" id="ARBA00011073"/>
    </source>
</evidence>
<dbReference type="InterPro" id="IPR034074">
    <property type="entry name" value="Y4bN_pept_dom"/>
</dbReference>
<comment type="caution">
    <text evidence="7">The sequence shown here is derived from an EMBL/GenBank/DDBJ whole genome shotgun (WGS) entry which is preliminary data.</text>
</comment>
<feature type="domain" description="Peptidase S8/S53" evidence="6">
    <location>
        <begin position="279"/>
        <end position="610"/>
    </location>
</feature>
<dbReference type="InterPro" id="IPR000209">
    <property type="entry name" value="Peptidase_S8/S53_dom"/>
</dbReference>
<dbReference type="PANTHER" id="PTHR43806">
    <property type="entry name" value="PEPTIDASE S8"/>
    <property type="match status" value="1"/>
</dbReference>
<organism evidence="7 8">
    <name type="scientific">Aliidiomarina haloalkalitolerans</name>
    <dbReference type="NCBI Taxonomy" id="859059"/>
    <lineage>
        <taxon>Bacteria</taxon>
        <taxon>Pseudomonadati</taxon>
        <taxon>Pseudomonadota</taxon>
        <taxon>Gammaproteobacteria</taxon>
        <taxon>Alteromonadales</taxon>
        <taxon>Idiomarinaceae</taxon>
        <taxon>Aliidiomarina</taxon>
    </lineage>
</organism>
<dbReference type="AlphaFoldDB" id="A0A432VRJ2"/>
<accession>A0A432VRJ2</accession>
<dbReference type="SUPFAM" id="SSF52743">
    <property type="entry name" value="Subtilisin-like"/>
    <property type="match status" value="1"/>
</dbReference>
<protein>
    <recommendedName>
        <fullName evidence="6">Peptidase S8/S53 domain-containing protein</fullName>
    </recommendedName>
</protein>
<sequence>MADKDRKPHFFIGNNGVRSPLKRKGGGSGADKSLPAINPLLHTINLTGQLAELTSLANEISIDAHKNDIERIGIQITFESFEGFELVFNSLENATQKIELLNIQLIDSKYYATVFVPEGKLTFFQKKLQEYAANIETESPSHRDVIESIEAIKRATLQTLWTDSRELFPENAHEQVVWEVWLVKGNGTPEREFKKLAAQMELHVSPHQINFRERTVVYVTASAHKLSSSVHLLNCIAELKKPKETAEFFDELTIEEQREWTTELKTRLVDTRDEEHPQITILDTGVNIGHPLIGPYSDKENLFTVNQAFGATDSDGHGTNMSGLALYGDLQTALESQQPVEIGHSIESVKIINKGGDNNNQAYGAITIEATTAPETAKPNVNRVFTMAISATDTRDKGRPSAWSAAIDELCFNRLGEQDPKRLFIVAGGNSSLQPADFHQYPDCLDSQLIHDPGQSWNALTVGAYTTKVNLTDPNQGAPLAKSGEISPYSSTSTAWEDKKPIKPDVVFEGGNVAVSPFGGFSHPSLSLLTTDHDIQNRLFTTLWATSAATALAANFAAQIYSRYPDLRPETVRGLMIHSAQWTDALKAQIQGGLTSKQMAAKLMRRVGYGIPNLEVALDSASQRVSVIIEDEIKPFKKGTSAPGLNELVTHDLPWPKEILQDLGALPVKLTVTLSYFIEPNPSNRAFSSKYSYQSHNLIFDLKRSLEGADDLVMRINNGAERPPEFQVQNDNGDWLIGSKNRAHGSIAKDVWTGTAAELAERNQIAIIPTAGWWKTRAPLKMYDETTRYSLILTIETPESEVDIYTAVKAIIEAQIETKIGIDI</sequence>
<proteinExistence type="inferred from homology"/>
<keyword evidence="4" id="KW-0720">Serine protease</keyword>
<evidence type="ECO:0000256" key="4">
    <source>
        <dbReference type="ARBA" id="ARBA00022825"/>
    </source>
</evidence>
<reference evidence="7 8" key="1">
    <citation type="journal article" date="2011" name="Front. Microbiol.">
        <title>Genomic signatures of strain selection and enhancement in Bacillus atrophaeus var. globigii, a historical biowarfare simulant.</title>
        <authorList>
            <person name="Gibbons H.S."/>
            <person name="Broomall S.M."/>
            <person name="McNew L.A."/>
            <person name="Daligault H."/>
            <person name="Chapman C."/>
            <person name="Bruce D."/>
            <person name="Karavis M."/>
            <person name="Krepps M."/>
            <person name="McGregor P.A."/>
            <person name="Hong C."/>
            <person name="Park K.H."/>
            <person name="Akmal A."/>
            <person name="Feldman A."/>
            <person name="Lin J.S."/>
            <person name="Chang W.E."/>
            <person name="Higgs B.W."/>
            <person name="Demirev P."/>
            <person name="Lindquist J."/>
            <person name="Liem A."/>
            <person name="Fochler E."/>
            <person name="Read T.D."/>
            <person name="Tapia R."/>
            <person name="Johnson S."/>
            <person name="Bishop-Lilly K.A."/>
            <person name="Detter C."/>
            <person name="Han C."/>
            <person name="Sozhamannan S."/>
            <person name="Rosenzweig C.N."/>
            <person name="Skowronski E.W."/>
        </authorList>
    </citation>
    <scope>NUCLEOTIDE SEQUENCE [LARGE SCALE GENOMIC DNA]</scope>
    <source>
        <strain evidence="7 8">AK5</strain>
    </source>
</reference>
<dbReference type="Proteomes" id="UP000288212">
    <property type="component" value="Unassembled WGS sequence"/>
</dbReference>
<keyword evidence="3" id="KW-0378">Hydrolase</keyword>
<dbReference type="OrthoDB" id="9768989at2"/>
<evidence type="ECO:0000313" key="7">
    <source>
        <dbReference type="EMBL" id="RUO18927.1"/>
    </source>
</evidence>
<feature type="region of interest" description="Disordered" evidence="5">
    <location>
        <begin position="1"/>
        <end position="30"/>
    </location>
</feature>
<dbReference type="EMBL" id="PIPI01000007">
    <property type="protein sequence ID" value="RUO18927.1"/>
    <property type="molecule type" value="Genomic_DNA"/>
</dbReference>